<keyword evidence="1" id="KW-0677">Repeat</keyword>
<feature type="repeat" description="TPR" evidence="3">
    <location>
        <begin position="412"/>
        <end position="445"/>
    </location>
</feature>
<dbReference type="AlphaFoldDB" id="A0AAJ6N8C3"/>
<feature type="repeat" description="TPR" evidence="3">
    <location>
        <begin position="370"/>
        <end position="403"/>
    </location>
</feature>
<organism evidence="5 6">
    <name type="scientific">Phocoenobacter skyensis</name>
    <dbReference type="NCBI Taxonomy" id="97481"/>
    <lineage>
        <taxon>Bacteria</taxon>
        <taxon>Pseudomonadati</taxon>
        <taxon>Pseudomonadota</taxon>
        <taxon>Gammaproteobacteria</taxon>
        <taxon>Pasteurellales</taxon>
        <taxon>Pasteurellaceae</taxon>
        <taxon>Phocoenobacter</taxon>
    </lineage>
</organism>
<dbReference type="Gene3D" id="1.25.40.10">
    <property type="entry name" value="Tetratricopeptide repeat domain"/>
    <property type="match status" value="3"/>
</dbReference>
<evidence type="ECO:0000256" key="1">
    <source>
        <dbReference type="ARBA" id="ARBA00022737"/>
    </source>
</evidence>
<name>A0AAJ6N8C3_9PAST</name>
<dbReference type="SUPFAM" id="SSF48452">
    <property type="entry name" value="TPR-like"/>
    <property type="match status" value="2"/>
</dbReference>
<feature type="repeat" description="TPR" evidence="3">
    <location>
        <begin position="328"/>
        <end position="361"/>
    </location>
</feature>
<dbReference type="PRINTS" id="PR00381">
    <property type="entry name" value="KINESINLIGHT"/>
</dbReference>
<sequence>MQHWDQFIVYISQNKEWLFSGAGLVTIGFIVKFFIKPKPTNTNNTIKAGRDINGDITINNGFTEEQLKEFLLTIQEQLSNGLKHPLSEQEKNRLEKELQATEEKLQNITTTYQQEVQLRKEAEKTILTLQSNQPKTKIARALEELRNNPDTRIVEKILDEIVESGTKELAPAAYESGKLAENRVDYRKAMRAFTKAVTLDKNNPDYLLKAAQMATKVGDFDQAQQWFEKLIELTQHDTNSLDYVTAQGGLAGVFYEQGKYAKAEPLYKRALAITEKALGENHPSVATTLNNLALLYKKQGEYAKAEPLYKRDLAIKEKALGENHPSVATTLNNLAGLYEAQGEYAKAEPLYKRSLAIKEKALGENHPSVATTLNNLALLYKKQGEYAKAEPLYKRDLAITEKALGENHPDVATTLNNLALLYKKQGEYAKAEPLYKKALNILHKIFPKGHPYIDIVERNYNALKNKK</sequence>
<gene>
    <name evidence="5" type="ORF">QJU93_01710</name>
</gene>
<feature type="coiled-coil region" evidence="4">
    <location>
        <begin position="84"/>
        <end position="111"/>
    </location>
</feature>
<feature type="repeat" description="TPR" evidence="3">
    <location>
        <begin position="170"/>
        <end position="203"/>
    </location>
</feature>
<dbReference type="RefSeq" id="WP_306375111.1">
    <property type="nucleotide sequence ID" value="NZ_JASAYL010000002.1"/>
</dbReference>
<dbReference type="SMART" id="SM00028">
    <property type="entry name" value="TPR"/>
    <property type="match status" value="7"/>
</dbReference>
<reference evidence="5" key="1">
    <citation type="journal article" date="2023" name="Front. Microbiol.">
        <title>Phylogeography and host specificity of Pasteurellaceae pathogenic to sea-farmed fish in the north-east Atlantic.</title>
        <authorList>
            <person name="Gulla S."/>
            <person name="Colquhoun D.J."/>
            <person name="Olsen A.B."/>
            <person name="Spilsberg B."/>
            <person name="Lagesen K."/>
            <person name="Aakesson C.P."/>
            <person name="Strom S."/>
            <person name="Manji F."/>
            <person name="Birkbeck T.H."/>
            <person name="Nilsen H.K."/>
        </authorList>
    </citation>
    <scope>NUCLEOTIDE SEQUENCE</scope>
    <source>
        <strain evidence="5">TW16_20</strain>
    </source>
</reference>
<dbReference type="InterPro" id="IPR019734">
    <property type="entry name" value="TPR_rpt"/>
</dbReference>
<dbReference type="PANTHER" id="PTHR45641:SF19">
    <property type="entry name" value="NEPHROCYSTIN-3"/>
    <property type="match status" value="1"/>
</dbReference>
<evidence type="ECO:0000256" key="2">
    <source>
        <dbReference type="ARBA" id="ARBA00022803"/>
    </source>
</evidence>
<evidence type="ECO:0000256" key="4">
    <source>
        <dbReference type="SAM" id="Coils"/>
    </source>
</evidence>
<keyword evidence="2 3" id="KW-0802">TPR repeat</keyword>
<evidence type="ECO:0000256" key="3">
    <source>
        <dbReference type="PROSITE-ProRule" id="PRU00339"/>
    </source>
</evidence>
<dbReference type="Proteomes" id="UP001236239">
    <property type="component" value="Unassembled WGS sequence"/>
</dbReference>
<comment type="caution">
    <text evidence="5">The sequence shown here is derived from an EMBL/GenBank/DDBJ whole genome shotgun (WGS) entry which is preliminary data.</text>
</comment>
<keyword evidence="4" id="KW-0175">Coiled coil</keyword>
<dbReference type="EMBL" id="JASAYQ010000002">
    <property type="protein sequence ID" value="MDP8172073.1"/>
    <property type="molecule type" value="Genomic_DNA"/>
</dbReference>
<dbReference type="InterPro" id="IPR011990">
    <property type="entry name" value="TPR-like_helical_dom_sf"/>
</dbReference>
<evidence type="ECO:0000313" key="6">
    <source>
        <dbReference type="Proteomes" id="UP001236239"/>
    </source>
</evidence>
<dbReference type="Pfam" id="PF13424">
    <property type="entry name" value="TPR_12"/>
    <property type="match status" value="3"/>
</dbReference>
<proteinExistence type="predicted"/>
<evidence type="ECO:0000313" key="5">
    <source>
        <dbReference type="EMBL" id="MDP8172073.1"/>
    </source>
</evidence>
<dbReference type="PANTHER" id="PTHR45641">
    <property type="entry name" value="TETRATRICOPEPTIDE REPEAT PROTEIN (AFU_ORTHOLOGUE AFUA_6G03870)"/>
    <property type="match status" value="1"/>
</dbReference>
<dbReference type="PROSITE" id="PS50005">
    <property type="entry name" value="TPR"/>
    <property type="match status" value="6"/>
</dbReference>
<feature type="repeat" description="TPR" evidence="3">
    <location>
        <begin position="286"/>
        <end position="319"/>
    </location>
</feature>
<protein>
    <submittedName>
        <fullName evidence="5">Tetratricopeptide repeat protein</fullName>
    </submittedName>
</protein>
<feature type="repeat" description="TPR" evidence="3">
    <location>
        <begin position="204"/>
        <end position="237"/>
    </location>
</feature>
<accession>A0AAJ6N8C3</accession>